<comment type="caution">
    <text evidence="1">The sequence shown here is derived from an EMBL/GenBank/DDBJ whole genome shotgun (WGS) entry which is preliminary data.</text>
</comment>
<accession>A0AC61RY11</accession>
<dbReference type="Proteomes" id="UP000304953">
    <property type="component" value="Unassembled WGS sequence"/>
</dbReference>
<name>A0AC61RY11_9FIRM</name>
<organism evidence="1 2">
    <name type="scientific">Petralouisia muris</name>
    <dbReference type="NCBI Taxonomy" id="3032872"/>
    <lineage>
        <taxon>Bacteria</taxon>
        <taxon>Bacillati</taxon>
        <taxon>Bacillota</taxon>
        <taxon>Clostridia</taxon>
        <taxon>Lachnospirales</taxon>
        <taxon>Lachnospiraceae</taxon>
        <taxon>Petralouisia</taxon>
    </lineage>
</organism>
<gene>
    <name evidence="1" type="ORF">E5329_09125</name>
</gene>
<protein>
    <submittedName>
        <fullName evidence="1">Uncharacterized protein</fullName>
    </submittedName>
</protein>
<evidence type="ECO:0000313" key="1">
    <source>
        <dbReference type="EMBL" id="TGY96531.1"/>
    </source>
</evidence>
<keyword evidence="2" id="KW-1185">Reference proteome</keyword>
<sequence>MGLGKTKRLVKSISELRDDNYAGEPELSDIYRRLVHNRDQFAEILEKNIKAVMQISSLDLTVQHETDKILEISHNVAKATEVIFGAGGDHSEVEGNNSLEQLTNTIIRVSEETEEVYQKIEKGQEELTSIRDLSDQAIEVSKEMRKDMDELLDVINNMNEVISGIESISMQTNLLALNASIEAARAGRAGRGFAVVADEIRALAEQTQKLTGDMGEFVEGIRGASQKSAGSTTNTIEALGTMTGKIGNVWELNDENQRHVSKVSESVTSLAAVSEEISSTMAEMENQLRNSTDFMREIGNELMKATEPVVDIEETLDSAVKLMGKMSNDSFLQMKNAEFCKYMQNAIGAHRSWINNLEKMVKERVIVPLQLDSSKCGFGHFYYSFTPEIPGVREIWDGLAEKHQKFHAFGSDAINALFNDDYGKAEQVCRAAEEYSRELIADMEKIIRLAEG</sequence>
<dbReference type="EMBL" id="SRYA01000015">
    <property type="protein sequence ID" value="TGY96531.1"/>
    <property type="molecule type" value="Genomic_DNA"/>
</dbReference>
<proteinExistence type="predicted"/>
<reference evidence="1" key="1">
    <citation type="submission" date="2019-04" db="EMBL/GenBank/DDBJ databases">
        <title>Microbes associate with the intestines of laboratory mice.</title>
        <authorList>
            <person name="Navarre W."/>
            <person name="Wong E."/>
            <person name="Huang K."/>
            <person name="Tropini C."/>
            <person name="Ng K."/>
            <person name="Yu B."/>
        </authorList>
    </citation>
    <scope>NUCLEOTIDE SEQUENCE</scope>
    <source>
        <strain evidence="1">NM01_1-7b</strain>
    </source>
</reference>
<evidence type="ECO:0000313" key="2">
    <source>
        <dbReference type="Proteomes" id="UP000304953"/>
    </source>
</evidence>